<keyword evidence="2" id="KW-0732">Signal</keyword>
<feature type="chain" id="PRO_5003141260" description="DUF192 domain-containing protein" evidence="2">
    <location>
        <begin position="25"/>
        <end position="170"/>
    </location>
</feature>
<evidence type="ECO:0000313" key="4">
    <source>
        <dbReference type="Proteomes" id="UP000008206"/>
    </source>
</evidence>
<dbReference type="KEGG" id="cyj:Cyan7822_4596"/>
<dbReference type="Gene3D" id="2.60.120.1140">
    <property type="entry name" value="Protein of unknown function DUF192"/>
    <property type="match status" value="1"/>
</dbReference>
<dbReference type="AlphaFoldDB" id="E0UDR9"/>
<dbReference type="Pfam" id="PF02643">
    <property type="entry name" value="DUF192"/>
    <property type="match status" value="1"/>
</dbReference>
<organism evidence="3 4">
    <name type="scientific">Gloeothece verrucosa (strain PCC 7822)</name>
    <name type="common">Cyanothece sp. (strain PCC 7822)</name>
    <dbReference type="NCBI Taxonomy" id="497965"/>
    <lineage>
        <taxon>Bacteria</taxon>
        <taxon>Bacillati</taxon>
        <taxon>Cyanobacteriota</taxon>
        <taxon>Cyanophyceae</taxon>
        <taxon>Oscillatoriophycideae</taxon>
        <taxon>Chroococcales</taxon>
        <taxon>Aphanothecaceae</taxon>
        <taxon>Gloeothece</taxon>
        <taxon>Gloeothece verrucosa</taxon>
    </lineage>
</organism>
<dbReference type="InterPro" id="IPR038695">
    <property type="entry name" value="Saro_0823-like_sf"/>
</dbReference>
<reference evidence="4" key="1">
    <citation type="journal article" date="2011" name="MBio">
        <title>Novel metabolic attributes of the genus Cyanothece, comprising a group of unicellular nitrogen-fixing Cyanobacteria.</title>
        <authorList>
            <person name="Bandyopadhyay A."/>
            <person name="Elvitigala T."/>
            <person name="Welsh E."/>
            <person name="Stockel J."/>
            <person name="Liberton M."/>
            <person name="Min H."/>
            <person name="Sherman L.A."/>
            <person name="Pakrasi H.B."/>
        </authorList>
    </citation>
    <scope>NUCLEOTIDE SEQUENCE [LARGE SCALE GENOMIC DNA]</scope>
    <source>
        <strain evidence="4">PCC 7822</strain>
    </source>
</reference>
<dbReference type="InterPro" id="IPR003795">
    <property type="entry name" value="DUF192"/>
</dbReference>
<evidence type="ECO:0000256" key="2">
    <source>
        <dbReference type="SAM" id="SignalP"/>
    </source>
</evidence>
<dbReference type="EMBL" id="CP002198">
    <property type="protein sequence ID" value="ADN16504.1"/>
    <property type="molecule type" value="Genomic_DNA"/>
</dbReference>
<evidence type="ECO:0000313" key="3">
    <source>
        <dbReference type="EMBL" id="ADN16504.1"/>
    </source>
</evidence>
<keyword evidence="4" id="KW-1185">Reference proteome</keyword>
<dbReference type="PANTHER" id="PTHR37953:SF1">
    <property type="entry name" value="UPF0127 PROTEIN MJ1496"/>
    <property type="match status" value="1"/>
</dbReference>
<feature type="signal peptide" evidence="2">
    <location>
        <begin position="1"/>
        <end position="24"/>
    </location>
</feature>
<evidence type="ECO:0008006" key="5">
    <source>
        <dbReference type="Google" id="ProtNLM"/>
    </source>
</evidence>
<accession>E0UDR9</accession>
<evidence type="ECO:0000256" key="1">
    <source>
        <dbReference type="SAM" id="MobiDB-lite"/>
    </source>
</evidence>
<sequence>MIVNQKLILIALLGVMLFSCSSTPSVESLATPSSKLMPPTGTTSRSQSNASAGQMLPITAKAIMRGETIELEVAATPEQQALGLMYRTDLPKNRGMLFPFSEDRYASFWMKNMSISLDMIFLKNGTIQAIYANVPPCKTDPCPVYGPATLINQVIELPAGRGSRTRVKTG</sequence>
<feature type="region of interest" description="Disordered" evidence="1">
    <location>
        <begin position="28"/>
        <end position="51"/>
    </location>
</feature>
<protein>
    <recommendedName>
        <fullName evidence="5">DUF192 domain-containing protein</fullName>
    </recommendedName>
</protein>
<name>E0UDR9_GLOV7</name>
<dbReference type="STRING" id="497965.Cyan7822_4596"/>
<dbReference type="PANTHER" id="PTHR37953">
    <property type="entry name" value="UPF0127 PROTEIN MJ1496"/>
    <property type="match status" value="1"/>
</dbReference>
<proteinExistence type="predicted"/>
<gene>
    <name evidence="3" type="ordered locus">Cyan7822_4596</name>
</gene>
<dbReference type="HOGENOM" id="CLU_097039_2_0_3"/>
<dbReference type="PROSITE" id="PS51257">
    <property type="entry name" value="PROKAR_LIPOPROTEIN"/>
    <property type="match status" value="1"/>
</dbReference>
<dbReference type="eggNOG" id="COG1430">
    <property type="taxonomic scope" value="Bacteria"/>
</dbReference>
<dbReference type="Proteomes" id="UP000008206">
    <property type="component" value="Chromosome"/>
</dbReference>